<keyword evidence="4" id="KW-1185">Reference proteome</keyword>
<dbReference type="AlphaFoldDB" id="A0A165FBJ6"/>
<evidence type="ECO:0000313" key="3">
    <source>
        <dbReference type="EMBL" id="KZT08718.1"/>
    </source>
</evidence>
<evidence type="ECO:0000313" key="4">
    <source>
        <dbReference type="Proteomes" id="UP000076871"/>
    </source>
</evidence>
<sequence length="630" mass="69870">MPISAGAPGLSTAGERDIRDNSLAFISTLRSSEVAEDVVRSPGPSNGELTKASVLTRSKRVLPSRSRRGGPGVGNCDTDVMIIETMKRRLESEPLIPAETNFLLTTNSALVPSTAVTIPSEVEINTQAYGRYFDRPEVQKAYRQQQVIQTPEFKQLDEDAHVGGRFRPRGIEDDSADTSDAAYEKRHRKYETFEKRQRLREKEKLKHEQYKLKERIEQLRAMDTTAFLSLPAFDFPPPSDSDVHFDPEDAPGFAEMAGVQIHGTAAYLEGERRRKAMLDVALSLEERYRTLLPPDRKWLEKKMNNRDNAAASAEPEHISEEPSEEESEEEEEEVDELIESEEEQVKPPPAPYHDSDGESEVDLEERDRQRSKGLKLRIKFPPRTASQLKDALAKQTTKKKKQMTLSSFMAKNGIGGGKNIILHPPPSRTSATSSIVPASPTPSRIRASDGRFLANGASASASVKIPPRKRQRTNSSASATAARAPSHASISAPAGRFHVSHAHASHKREQSPCVLMISAIRNSAAPNVRKTQRHVLAFGARVPPEIEEVRDFEIPEWVHASEWSRHGSVVSDEFPHHLENESGDIEPGDYQDQNGAHAEGEEDVKRESTVSSNGGPFIADDDVVQIAVLE</sequence>
<feature type="region of interest" description="Disordered" evidence="1">
    <location>
        <begin position="306"/>
        <end position="490"/>
    </location>
</feature>
<evidence type="ECO:0000256" key="1">
    <source>
        <dbReference type="SAM" id="MobiDB-lite"/>
    </source>
</evidence>
<dbReference type="InterPro" id="IPR029332">
    <property type="entry name" value="PEHE_dom"/>
</dbReference>
<feature type="compositionally biased region" description="Low complexity" evidence="1">
    <location>
        <begin position="475"/>
        <end position="489"/>
    </location>
</feature>
<dbReference type="EMBL" id="KV427614">
    <property type="protein sequence ID" value="KZT08718.1"/>
    <property type="molecule type" value="Genomic_DNA"/>
</dbReference>
<evidence type="ECO:0000259" key="2">
    <source>
        <dbReference type="SMART" id="SM01300"/>
    </source>
</evidence>
<feature type="domain" description="PEHE" evidence="2">
    <location>
        <begin position="148"/>
        <end position="290"/>
    </location>
</feature>
<reference evidence="3 4" key="1">
    <citation type="journal article" date="2016" name="Mol. Biol. Evol.">
        <title>Comparative Genomics of Early-Diverging Mushroom-Forming Fungi Provides Insights into the Origins of Lignocellulose Decay Capabilities.</title>
        <authorList>
            <person name="Nagy L.G."/>
            <person name="Riley R."/>
            <person name="Tritt A."/>
            <person name="Adam C."/>
            <person name="Daum C."/>
            <person name="Floudas D."/>
            <person name="Sun H."/>
            <person name="Yadav J.S."/>
            <person name="Pangilinan J."/>
            <person name="Larsson K.H."/>
            <person name="Matsuura K."/>
            <person name="Barry K."/>
            <person name="Labutti K."/>
            <person name="Kuo R."/>
            <person name="Ohm R.A."/>
            <person name="Bhattacharya S.S."/>
            <person name="Shirouzu T."/>
            <person name="Yoshinaga Y."/>
            <person name="Martin F.M."/>
            <person name="Grigoriev I.V."/>
            <person name="Hibbett D.S."/>
        </authorList>
    </citation>
    <scope>NUCLEOTIDE SEQUENCE [LARGE SCALE GENOMIC DNA]</scope>
    <source>
        <strain evidence="3 4">93-53</strain>
    </source>
</reference>
<dbReference type="OrthoDB" id="2555515at2759"/>
<proteinExistence type="predicted"/>
<protein>
    <recommendedName>
        <fullName evidence="2">PEHE domain-containing protein</fullName>
    </recommendedName>
</protein>
<dbReference type="GeneID" id="63821146"/>
<feature type="compositionally biased region" description="Acidic residues" evidence="1">
    <location>
        <begin position="321"/>
        <end position="342"/>
    </location>
</feature>
<gene>
    <name evidence="3" type="ORF">LAESUDRAFT_648565</name>
</gene>
<accession>A0A165FBJ6</accession>
<dbReference type="InParanoid" id="A0A165FBJ6"/>
<dbReference type="RefSeq" id="XP_040766458.1">
    <property type="nucleotide sequence ID" value="XM_040904116.1"/>
</dbReference>
<dbReference type="GO" id="GO:0000123">
    <property type="term" value="C:histone acetyltransferase complex"/>
    <property type="evidence" value="ECO:0007669"/>
    <property type="project" value="UniProtKB-ARBA"/>
</dbReference>
<feature type="region of interest" description="Disordered" evidence="1">
    <location>
        <begin position="578"/>
        <end position="618"/>
    </location>
</feature>
<feature type="compositionally biased region" description="Basic residues" evidence="1">
    <location>
        <begin position="371"/>
        <end position="380"/>
    </location>
</feature>
<dbReference type="Proteomes" id="UP000076871">
    <property type="component" value="Unassembled WGS sequence"/>
</dbReference>
<dbReference type="SMART" id="SM01300">
    <property type="entry name" value="PEHE"/>
    <property type="match status" value="1"/>
</dbReference>
<dbReference type="STRING" id="1314785.A0A165FBJ6"/>
<organism evidence="3 4">
    <name type="scientific">Laetiporus sulphureus 93-53</name>
    <dbReference type="NCBI Taxonomy" id="1314785"/>
    <lineage>
        <taxon>Eukaryota</taxon>
        <taxon>Fungi</taxon>
        <taxon>Dikarya</taxon>
        <taxon>Basidiomycota</taxon>
        <taxon>Agaricomycotina</taxon>
        <taxon>Agaricomycetes</taxon>
        <taxon>Polyporales</taxon>
        <taxon>Laetiporus</taxon>
    </lineage>
</organism>
<name>A0A165FBJ6_9APHY</name>